<organism evidence="1 2">
    <name type="scientific">Phytophthora nicotianae CJ01A1</name>
    <dbReference type="NCBI Taxonomy" id="1317063"/>
    <lineage>
        <taxon>Eukaryota</taxon>
        <taxon>Sar</taxon>
        <taxon>Stramenopiles</taxon>
        <taxon>Oomycota</taxon>
        <taxon>Peronosporomycetes</taxon>
        <taxon>Peronosporales</taxon>
        <taxon>Peronosporaceae</taxon>
        <taxon>Phytophthora</taxon>
    </lineage>
</organism>
<dbReference type="Proteomes" id="UP000018958">
    <property type="component" value="Unassembled WGS sequence"/>
</dbReference>
<dbReference type="EMBL" id="ANIX01001673">
    <property type="protein sequence ID" value="ETP17361.1"/>
    <property type="molecule type" value="Genomic_DNA"/>
</dbReference>
<comment type="caution">
    <text evidence="1">The sequence shown here is derived from an EMBL/GenBank/DDBJ whole genome shotgun (WGS) entry which is preliminary data.</text>
</comment>
<dbReference type="AlphaFoldDB" id="W2X3P6"/>
<sequence>MQRLVSSDLSTQTLISSQTAVGIAPAAVVATIRHAHPETSILAKDVANHKRVDRREALASNTPTELLLKQLSTNKFFSSIR</sequence>
<accession>W2X3P6</accession>
<reference evidence="1 2" key="1">
    <citation type="submission" date="2013-11" db="EMBL/GenBank/DDBJ databases">
        <title>The Genome Sequence of Phytophthora parasitica CJ01A1.</title>
        <authorList>
            <consortium name="The Broad Institute Genomics Platform"/>
            <person name="Russ C."/>
            <person name="Tyler B."/>
            <person name="Panabieres F."/>
            <person name="Shan W."/>
            <person name="Tripathy S."/>
            <person name="Grunwald N."/>
            <person name="Machado M."/>
            <person name="Johnson C.S."/>
            <person name="Walker B."/>
            <person name="Young S.K."/>
            <person name="Zeng Q."/>
            <person name="Gargeya S."/>
            <person name="Fitzgerald M."/>
            <person name="Haas B."/>
            <person name="Abouelleil A."/>
            <person name="Allen A.W."/>
            <person name="Alvarado L."/>
            <person name="Arachchi H.M."/>
            <person name="Berlin A.M."/>
            <person name="Chapman S.B."/>
            <person name="Gainer-Dewar J."/>
            <person name="Goldberg J."/>
            <person name="Griggs A."/>
            <person name="Gujja S."/>
            <person name="Hansen M."/>
            <person name="Howarth C."/>
            <person name="Imamovic A."/>
            <person name="Ireland A."/>
            <person name="Larimer J."/>
            <person name="McCowan C."/>
            <person name="Murphy C."/>
            <person name="Pearson M."/>
            <person name="Poon T.W."/>
            <person name="Priest M."/>
            <person name="Roberts A."/>
            <person name="Saif S."/>
            <person name="Shea T."/>
            <person name="Sisk P."/>
            <person name="Sykes S."/>
            <person name="Wortman J."/>
            <person name="Nusbaum C."/>
            <person name="Birren B."/>
        </authorList>
    </citation>
    <scope>NUCLEOTIDE SEQUENCE [LARGE SCALE GENOMIC DNA]</scope>
    <source>
        <strain evidence="1 2">CJ01A1</strain>
    </source>
</reference>
<protein>
    <submittedName>
        <fullName evidence="1">Uncharacterized protein</fullName>
    </submittedName>
</protein>
<name>W2X3P6_PHYNI</name>
<evidence type="ECO:0000313" key="1">
    <source>
        <dbReference type="EMBL" id="ETP17361.1"/>
    </source>
</evidence>
<proteinExistence type="predicted"/>
<gene>
    <name evidence="1" type="ORF">F441_08212</name>
</gene>
<evidence type="ECO:0000313" key="2">
    <source>
        <dbReference type="Proteomes" id="UP000018958"/>
    </source>
</evidence>
<dbReference type="OrthoDB" id="142471at2759"/>